<reference evidence="1 2" key="1">
    <citation type="journal article" date="2019" name="Emerg. Microbes Infect.">
        <title>Comprehensive subspecies identification of 175 nontuberculous mycobacteria species based on 7547 genomic profiles.</title>
        <authorList>
            <person name="Matsumoto Y."/>
            <person name="Kinjo T."/>
            <person name="Motooka D."/>
            <person name="Nabeya D."/>
            <person name="Jung N."/>
            <person name="Uechi K."/>
            <person name="Horii T."/>
            <person name="Iida T."/>
            <person name="Fujita J."/>
            <person name="Nakamura S."/>
        </authorList>
    </citation>
    <scope>NUCLEOTIDE SEQUENCE [LARGE SCALE GENOMIC DNA]</scope>
    <source>
        <strain evidence="1 2">JCM 17899</strain>
    </source>
</reference>
<accession>A0A7I7QW46</accession>
<dbReference type="EMBL" id="AP022588">
    <property type="protein sequence ID" value="BBY30136.1"/>
    <property type="molecule type" value="Genomic_DNA"/>
</dbReference>
<proteinExistence type="predicted"/>
<dbReference type="Proteomes" id="UP000467193">
    <property type="component" value="Chromosome"/>
</dbReference>
<evidence type="ECO:0000313" key="1">
    <source>
        <dbReference type="EMBL" id="BBY30136.1"/>
    </source>
</evidence>
<keyword evidence="1" id="KW-0540">Nuclease</keyword>
<name>A0A7I7QW46_9MYCO</name>
<keyword evidence="1" id="KW-0378">Hydrolase</keyword>
<dbReference type="AlphaFoldDB" id="A0A7I7QW46"/>
<keyword evidence="1" id="KW-0255">Endonuclease</keyword>
<dbReference type="SUPFAM" id="SSF48150">
    <property type="entry name" value="DNA-glycosylase"/>
    <property type="match status" value="1"/>
</dbReference>
<dbReference type="InterPro" id="IPR011257">
    <property type="entry name" value="DNA_glycosylase"/>
</dbReference>
<dbReference type="Gene3D" id="1.10.340.30">
    <property type="entry name" value="Hypothetical protein, domain 2"/>
    <property type="match status" value="1"/>
</dbReference>
<dbReference type="GO" id="GO:0006281">
    <property type="term" value="P:DNA repair"/>
    <property type="evidence" value="ECO:0007669"/>
    <property type="project" value="InterPro"/>
</dbReference>
<keyword evidence="2" id="KW-1185">Reference proteome</keyword>
<gene>
    <name evidence="1" type="ORF">MSEDJ_42320</name>
</gene>
<dbReference type="RefSeq" id="WP_163799414.1">
    <property type="nucleotide sequence ID" value="NZ_AP022588.1"/>
</dbReference>
<evidence type="ECO:0000313" key="2">
    <source>
        <dbReference type="Proteomes" id="UP000467193"/>
    </source>
</evidence>
<dbReference type="GO" id="GO:0004519">
    <property type="term" value="F:endonuclease activity"/>
    <property type="evidence" value="ECO:0007669"/>
    <property type="project" value="UniProtKB-KW"/>
</dbReference>
<dbReference type="KEGG" id="msei:MSEDJ_42320"/>
<protein>
    <submittedName>
        <fullName evidence="1">Endonuclease</fullName>
    </submittedName>
</protein>
<sequence>MPTKETNAKDVVRRLLKEAGTTYADEAGITLKDSPMPLFQLLTLCMLASKPIDAGIAVAAARELFHSGIRTPDSVLDADRKTMIDAFGRASYARYDESSATRLVEMAQAVRDEYGGDLRKLAEAADHDAATAAKLLQRFKGIGETGSDIFLRKVQDTWTWVRPYFDDRATTTAKQLGLPTDPTELGSLAGRSNAELAAALVRASLDDDVRDAVAT</sequence>
<organism evidence="1 2">
    <name type="scientific">Mycolicibacterium sediminis</name>
    <dbReference type="NCBI Taxonomy" id="1286180"/>
    <lineage>
        <taxon>Bacteria</taxon>
        <taxon>Bacillati</taxon>
        <taxon>Actinomycetota</taxon>
        <taxon>Actinomycetes</taxon>
        <taxon>Mycobacteriales</taxon>
        <taxon>Mycobacteriaceae</taxon>
        <taxon>Mycolicibacterium</taxon>
    </lineage>
</organism>